<accession>A0AAD4T1T5</accession>
<dbReference type="GO" id="GO:0003729">
    <property type="term" value="F:mRNA binding"/>
    <property type="evidence" value="ECO:0007669"/>
    <property type="project" value="TreeGrafter"/>
</dbReference>
<evidence type="ECO:0000313" key="6">
    <source>
        <dbReference type="Proteomes" id="UP001202328"/>
    </source>
</evidence>
<dbReference type="Pfam" id="PF00076">
    <property type="entry name" value="RRM_1"/>
    <property type="match status" value="2"/>
</dbReference>
<evidence type="ECO:0000256" key="2">
    <source>
        <dbReference type="ARBA" id="ARBA00022884"/>
    </source>
</evidence>
<dbReference type="InterPro" id="IPR012677">
    <property type="entry name" value="Nucleotide-bd_a/b_plait_sf"/>
</dbReference>
<gene>
    <name evidence="5" type="ORF">MKW98_012356</name>
</gene>
<dbReference type="PROSITE" id="PS50102">
    <property type="entry name" value="RRM"/>
    <property type="match status" value="2"/>
</dbReference>
<organism evidence="5 6">
    <name type="scientific">Papaver atlanticum</name>
    <dbReference type="NCBI Taxonomy" id="357466"/>
    <lineage>
        <taxon>Eukaryota</taxon>
        <taxon>Viridiplantae</taxon>
        <taxon>Streptophyta</taxon>
        <taxon>Embryophyta</taxon>
        <taxon>Tracheophyta</taxon>
        <taxon>Spermatophyta</taxon>
        <taxon>Magnoliopsida</taxon>
        <taxon>Ranunculales</taxon>
        <taxon>Papaveraceae</taxon>
        <taxon>Papaveroideae</taxon>
        <taxon>Papaver</taxon>
    </lineage>
</organism>
<keyword evidence="6" id="KW-1185">Reference proteome</keyword>
<evidence type="ECO:0000313" key="5">
    <source>
        <dbReference type="EMBL" id="KAI3931946.1"/>
    </source>
</evidence>
<dbReference type="InterPro" id="IPR000504">
    <property type="entry name" value="RRM_dom"/>
</dbReference>
<dbReference type="Gene3D" id="3.30.70.330">
    <property type="match status" value="2"/>
</dbReference>
<comment type="caution">
    <text evidence="5">The sequence shown here is derived from an EMBL/GenBank/DDBJ whole genome shotgun (WGS) entry which is preliminary data.</text>
</comment>
<name>A0AAD4T1T5_9MAGN</name>
<dbReference type="SMART" id="SM00360">
    <property type="entry name" value="RRM"/>
    <property type="match status" value="2"/>
</dbReference>
<keyword evidence="2 3" id="KW-0694">RNA-binding</keyword>
<dbReference type="EMBL" id="JAJJMB010007130">
    <property type="protein sequence ID" value="KAI3931946.1"/>
    <property type="molecule type" value="Genomic_DNA"/>
</dbReference>
<keyword evidence="1" id="KW-0677">Repeat</keyword>
<reference evidence="5" key="1">
    <citation type="submission" date="2022-04" db="EMBL/GenBank/DDBJ databases">
        <title>A functionally conserved STORR gene fusion in Papaver species that diverged 16.8 million years ago.</title>
        <authorList>
            <person name="Catania T."/>
        </authorList>
    </citation>
    <scope>NUCLEOTIDE SEQUENCE</scope>
    <source>
        <strain evidence="5">S-188037</strain>
    </source>
</reference>
<dbReference type="AlphaFoldDB" id="A0AAD4T1T5"/>
<dbReference type="Proteomes" id="UP001202328">
    <property type="component" value="Unassembled WGS sequence"/>
</dbReference>
<feature type="domain" description="RRM" evidence="4">
    <location>
        <begin position="5"/>
        <end position="81"/>
    </location>
</feature>
<protein>
    <recommendedName>
        <fullName evidence="4">RRM domain-containing protein</fullName>
    </recommendedName>
</protein>
<dbReference type="PANTHER" id="PTHR48032:SF12">
    <property type="entry name" value="RRM DOMAIN-CONTAINING PROTEIN"/>
    <property type="match status" value="1"/>
</dbReference>
<dbReference type="SUPFAM" id="SSF54928">
    <property type="entry name" value="RNA-binding domain, RBD"/>
    <property type="match status" value="2"/>
</dbReference>
<dbReference type="GO" id="GO:0006417">
    <property type="term" value="P:regulation of translation"/>
    <property type="evidence" value="ECO:0007669"/>
    <property type="project" value="TreeGrafter"/>
</dbReference>
<sequence length="310" mass="34827">MDFERKVFVGGLPWSVTEDILTDYFSKFGEVVESTIVRDKVTRNIKGFGFILFSDSSSVYKALEENHTILGRVVDVKRALPRTEQQVDRSYQTHANSSNNSISVSDDVHNNDWFKTKKIFVGGLSTITKEELSSFFGKFGNITDVVVMYDKFTQRARGFGFITFESEESVEKVMQQNHYEMNDVSVEVKRAIPRDGNNNSHHLGNGFGTLDGRGYRHDSNAWAGHHFSTGPNHFSSYPPYVPFYPPTGANHMFLPGYGMVPVNRFGAAMPYYNGCNYPSYVNDARVGVNQVTDRTDGSAVIDEQNGGNNE</sequence>
<dbReference type="PANTHER" id="PTHR48032">
    <property type="entry name" value="RNA-BINDING PROTEIN MUSASHI HOMOLOG RBP6"/>
    <property type="match status" value="1"/>
</dbReference>
<feature type="domain" description="RRM" evidence="4">
    <location>
        <begin position="117"/>
        <end position="193"/>
    </location>
</feature>
<dbReference type="InterPro" id="IPR035979">
    <property type="entry name" value="RBD_domain_sf"/>
</dbReference>
<evidence type="ECO:0000259" key="4">
    <source>
        <dbReference type="PROSITE" id="PS50102"/>
    </source>
</evidence>
<evidence type="ECO:0000256" key="1">
    <source>
        <dbReference type="ARBA" id="ARBA00022737"/>
    </source>
</evidence>
<evidence type="ECO:0000256" key="3">
    <source>
        <dbReference type="PROSITE-ProRule" id="PRU00176"/>
    </source>
</evidence>
<proteinExistence type="predicted"/>